<evidence type="ECO:0000256" key="1">
    <source>
        <dbReference type="ARBA" id="ARBA00004141"/>
    </source>
</evidence>
<dbReference type="FunFam" id="3.40.50.300:FF:000528">
    <property type="entry name" value="ABC transporter G family member 31"/>
    <property type="match status" value="1"/>
</dbReference>
<dbReference type="SUPFAM" id="SSF52540">
    <property type="entry name" value="P-loop containing nucleoside triphosphate hydrolases"/>
    <property type="match status" value="2"/>
</dbReference>
<evidence type="ECO:0000256" key="3">
    <source>
        <dbReference type="ARBA" id="ARBA00022692"/>
    </source>
</evidence>
<keyword evidence="3 8" id="KW-0812">Transmembrane</keyword>
<accession>A0A3R7X8I8</accession>
<dbReference type="InterPro" id="IPR027417">
    <property type="entry name" value="P-loop_NTPase"/>
</dbReference>
<evidence type="ECO:0000313" key="11">
    <source>
        <dbReference type="Proteomes" id="UP000284702"/>
    </source>
</evidence>
<evidence type="ECO:0000256" key="6">
    <source>
        <dbReference type="ARBA" id="ARBA00022989"/>
    </source>
</evidence>
<protein>
    <recommendedName>
        <fullName evidence="9">ABC transporter domain-containing protein</fullName>
    </recommendedName>
</protein>
<dbReference type="InterPro" id="IPR003439">
    <property type="entry name" value="ABC_transporter-like_ATP-bd"/>
</dbReference>
<evidence type="ECO:0000313" key="10">
    <source>
        <dbReference type="EMBL" id="RQM30750.1"/>
    </source>
</evidence>
<dbReference type="GO" id="GO:0016887">
    <property type="term" value="F:ATP hydrolysis activity"/>
    <property type="evidence" value="ECO:0007669"/>
    <property type="project" value="InterPro"/>
</dbReference>
<dbReference type="Pfam" id="PF01061">
    <property type="entry name" value="ABC2_membrane"/>
    <property type="match status" value="3"/>
</dbReference>
<evidence type="ECO:0000256" key="4">
    <source>
        <dbReference type="ARBA" id="ARBA00022741"/>
    </source>
</evidence>
<keyword evidence="11" id="KW-1185">Reference proteome</keyword>
<dbReference type="InterPro" id="IPR003593">
    <property type="entry name" value="AAA+_ATPase"/>
</dbReference>
<gene>
    <name evidence="10" type="ORF">B5M09_012571</name>
</gene>
<keyword evidence="5" id="KW-0067">ATP-binding</keyword>
<dbReference type="Proteomes" id="UP000284702">
    <property type="component" value="Unassembled WGS sequence"/>
</dbReference>
<keyword evidence="7 8" id="KW-0472">Membrane</keyword>
<feature type="domain" description="ABC transporter" evidence="9">
    <location>
        <begin position="725"/>
        <end position="967"/>
    </location>
</feature>
<dbReference type="GO" id="GO:0016020">
    <property type="term" value="C:membrane"/>
    <property type="evidence" value="ECO:0007669"/>
    <property type="project" value="UniProtKB-SubCell"/>
</dbReference>
<dbReference type="GO" id="GO:0005524">
    <property type="term" value="F:ATP binding"/>
    <property type="evidence" value="ECO:0007669"/>
    <property type="project" value="UniProtKB-KW"/>
</dbReference>
<feature type="transmembrane region" description="Helical" evidence="8">
    <location>
        <begin position="1283"/>
        <end position="1305"/>
    </location>
</feature>
<keyword evidence="6 8" id="KW-1133">Transmembrane helix</keyword>
<feature type="transmembrane region" description="Helical" evidence="8">
    <location>
        <begin position="648"/>
        <end position="671"/>
    </location>
</feature>
<dbReference type="InterPro" id="IPR034003">
    <property type="entry name" value="ABCG_PDR_2"/>
</dbReference>
<feature type="transmembrane region" description="Helical" evidence="8">
    <location>
        <begin position="1066"/>
        <end position="1088"/>
    </location>
</feature>
<evidence type="ECO:0000256" key="7">
    <source>
        <dbReference type="ARBA" id="ARBA00023136"/>
    </source>
</evidence>
<dbReference type="FunFam" id="3.40.50.300:FF:000289">
    <property type="entry name" value="ABC transporter G family member 31"/>
    <property type="match status" value="1"/>
</dbReference>
<feature type="transmembrane region" description="Helical" evidence="8">
    <location>
        <begin position="529"/>
        <end position="550"/>
    </location>
</feature>
<dbReference type="VEuPathDB" id="FungiDB:H257_02102"/>
<feature type="transmembrane region" description="Helical" evidence="8">
    <location>
        <begin position="1100"/>
        <end position="1120"/>
    </location>
</feature>
<dbReference type="CDD" id="cd03232">
    <property type="entry name" value="ABCG_PDR_domain2"/>
    <property type="match status" value="1"/>
</dbReference>
<feature type="transmembrane region" description="Helical" evidence="8">
    <location>
        <begin position="487"/>
        <end position="517"/>
    </location>
</feature>
<keyword evidence="2" id="KW-0813">Transport</keyword>
<dbReference type="VEuPathDB" id="FungiDB:H257_02101"/>
<feature type="transmembrane region" description="Helical" evidence="8">
    <location>
        <begin position="1186"/>
        <end position="1204"/>
    </location>
</feature>
<dbReference type="PROSITE" id="PS50893">
    <property type="entry name" value="ABC_TRANSPORTER_2"/>
    <property type="match status" value="2"/>
</dbReference>
<dbReference type="Pfam" id="PF00005">
    <property type="entry name" value="ABC_tran"/>
    <property type="match status" value="2"/>
</dbReference>
<proteinExistence type="predicted"/>
<evidence type="ECO:0000256" key="8">
    <source>
        <dbReference type="SAM" id="Phobius"/>
    </source>
</evidence>
<feature type="transmembrane region" description="Helical" evidence="8">
    <location>
        <begin position="1156"/>
        <end position="1174"/>
    </location>
</feature>
<name>A0A3R7X8I8_APHAT</name>
<dbReference type="InterPro" id="IPR013525">
    <property type="entry name" value="ABC2_TM"/>
</dbReference>
<feature type="transmembrane region" description="Helical" evidence="8">
    <location>
        <begin position="587"/>
        <end position="606"/>
    </location>
</feature>
<sequence length="1313" mass="144422">MISASGFLANGSDTFHATTSRTVEAALGHELPQLEIRFHDLSISAELVLASKQGKHDLPTLWNHAKKSFVGLCNRKHSVTKDIVHPVTGVLKPSTMTLVLGQPGSGKSSFMQALAGIFPVTKSSTVQGTITYNGLTKAELQHRLPQFIAYTGQRDHHYHTLSVHETLAFAHQCHGGAVVPRHVLDALVHGTSDENADAVRVLQALYAVYPDVVVQQLGLTNCKDTVRVTVGEMEFGMKPVSLLDEISTGLDSAATFDIIKAQQSAARHLKKTIVVALLQPAPEVFDLFDDVILFNQGYIMYHGRGLDAVGYFEAMGFTCPPYRDVADFLLDLGTTQQDQYLAVGDGATVPCLPSEFASLFQQSAMHQAMVDCAKGPASPQLLADTSSYMQQTPAFHNSFGKSVTHLIKRQLTVVLRNRVFIISRVMMTLTMGLLYGSSFYQVDPQLPQVVIGVTFQSLQFFIVSQIPNLPAILDNRHIFYKQRDANFFSTLSFVVAYSVSQIPFATLETLVFGNIMYWVSGFVMDATAYVTYMCMLFLVSFAFSAWFFFVGSASPDLHVAKPLAMMSVVVFILFGGFVIVEKDIPVYFIWLFWINPVAWVMRALAINQYTAPVFQNDTFDGFNYILALNQTMGDFQLRLFDFPTDTNWISYAMAFMLTCYVLLTFLSCVVLEAKRYHAHEHVHAPAALETDTVDGYVSTPPTPHTTDSISKDLSAAVEVVVPVTVAFQNLGYVVPNPKKGESDLHLLTNVTGYALPGTITALMGSTGAGKTTLMDVIAGRKTEGTTTGDILLNGYPATDLAMQQCTGYCEQMDIHSESATFREALTFSALLRQPRDVSETSKLAFVEDCLAMLELTHLGDSIIRGSSVEQMKRLTIGVELAAAPSVLFLDEPTSGLDARSAKIVMTGIRKIASTGRTVVCTIHQPSAEVFDMFDSLLLLQRGGQTVFFGDLGSKATNLIEYFSRVQPALSPLVAGVNPATWMLECIGAGMEVKSHDATPDMDFVKIFQASPEFQTLTTRVAKVAFPSSELAELKYAKKRAAPSATQCRLRIQRFLRMYWRTASYNWTRLMISIVLAVLFGSVFCKINFNTFAGANGGAGMIFITAVFLSLVSFNSVLPLATEERESFYRERAAQTSFVFTAIFYPFVGFEGTFGDAVFYGLNLSLMVLLNVYMGQLTAYAAPRVEVATLLGILINSIFFLFMGFNPPASSIPAGYRWLYHITPQKYSLAAMTASVLAKCDDGQGMGCGAIHDFPPFILKQLGKPHATMKDFIELVFEMKYDDAVGNSLVVVAFIVFFRVLALLALTKINHQKK</sequence>
<evidence type="ECO:0000256" key="5">
    <source>
        <dbReference type="ARBA" id="ARBA00022840"/>
    </source>
</evidence>
<feature type="transmembrane region" description="Helical" evidence="8">
    <location>
        <begin position="1132"/>
        <end position="1150"/>
    </location>
</feature>
<comment type="subcellular location">
    <subcellularLocation>
        <location evidence="1">Membrane</location>
        <topology evidence="1">Multi-pass membrane protein</topology>
    </subcellularLocation>
</comment>
<feature type="domain" description="ABC transporter" evidence="9">
    <location>
        <begin position="67"/>
        <end position="321"/>
    </location>
</feature>
<keyword evidence="4" id="KW-0547">Nucleotide-binding</keyword>
<dbReference type="Gene3D" id="3.40.50.300">
    <property type="entry name" value="P-loop containing nucleotide triphosphate hydrolases"/>
    <property type="match status" value="2"/>
</dbReference>
<comment type="caution">
    <text evidence="10">The sequence shown here is derived from an EMBL/GenBank/DDBJ whole genome shotgun (WGS) entry which is preliminary data.</text>
</comment>
<evidence type="ECO:0000256" key="2">
    <source>
        <dbReference type="ARBA" id="ARBA00022448"/>
    </source>
</evidence>
<dbReference type="SMART" id="SM00382">
    <property type="entry name" value="AAA"/>
    <property type="match status" value="2"/>
</dbReference>
<feature type="transmembrane region" description="Helical" evidence="8">
    <location>
        <begin position="562"/>
        <end position="580"/>
    </location>
</feature>
<dbReference type="PANTHER" id="PTHR19241">
    <property type="entry name" value="ATP-BINDING CASSETTE TRANSPORTER"/>
    <property type="match status" value="1"/>
</dbReference>
<dbReference type="EMBL" id="MZMZ02000554">
    <property type="protein sequence ID" value="RQM30750.1"/>
    <property type="molecule type" value="Genomic_DNA"/>
</dbReference>
<organism evidence="10 11">
    <name type="scientific">Aphanomyces astaci</name>
    <name type="common">Crayfish plague agent</name>
    <dbReference type="NCBI Taxonomy" id="112090"/>
    <lineage>
        <taxon>Eukaryota</taxon>
        <taxon>Sar</taxon>
        <taxon>Stramenopiles</taxon>
        <taxon>Oomycota</taxon>
        <taxon>Saprolegniomycetes</taxon>
        <taxon>Saprolegniales</taxon>
        <taxon>Verrucalvaceae</taxon>
        <taxon>Aphanomyces</taxon>
    </lineage>
</organism>
<evidence type="ECO:0000259" key="9">
    <source>
        <dbReference type="PROSITE" id="PS50893"/>
    </source>
</evidence>
<dbReference type="GO" id="GO:0140359">
    <property type="term" value="F:ABC-type transporter activity"/>
    <property type="evidence" value="ECO:0007669"/>
    <property type="project" value="InterPro"/>
</dbReference>
<reference evidence="10" key="1">
    <citation type="submission" date="2018-07" db="EMBL/GenBank/DDBJ databases">
        <title>Annotation of Aphanomyces astaci genome assembly.</title>
        <authorList>
            <person name="Studholme D.J."/>
        </authorList>
    </citation>
    <scope>NUCLEOTIDE SEQUENCE [LARGE SCALE GENOMIC DNA]</scope>
    <source>
        <strain evidence="10">Pc</strain>
    </source>
</reference>